<dbReference type="InterPro" id="IPR039425">
    <property type="entry name" value="RNA_pol_sigma-70-like"/>
</dbReference>
<evidence type="ECO:0000259" key="6">
    <source>
        <dbReference type="Pfam" id="PF08281"/>
    </source>
</evidence>
<dbReference type="InterPro" id="IPR013325">
    <property type="entry name" value="RNA_pol_sigma_r2"/>
</dbReference>
<protein>
    <submittedName>
        <fullName evidence="7">DNA-directed RNA polymerase sigma-70 factor</fullName>
    </submittedName>
</protein>
<dbReference type="Pfam" id="PF08281">
    <property type="entry name" value="Sigma70_r4_2"/>
    <property type="match status" value="1"/>
</dbReference>
<dbReference type="NCBIfam" id="TIGR02937">
    <property type="entry name" value="sigma70-ECF"/>
    <property type="match status" value="1"/>
</dbReference>
<dbReference type="InterPro" id="IPR013324">
    <property type="entry name" value="RNA_pol_sigma_r3/r4-like"/>
</dbReference>
<dbReference type="SUPFAM" id="SSF88659">
    <property type="entry name" value="Sigma3 and sigma4 domains of RNA polymerase sigma factors"/>
    <property type="match status" value="1"/>
</dbReference>
<dbReference type="InterPro" id="IPR036388">
    <property type="entry name" value="WH-like_DNA-bd_sf"/>
</dbReference>
<feature type="domain" description="RNA polymerase sigma-70 region 2" evidence="5">
    <location>
        <begin position="33"/>
        <end position="92"/>
    </location>
</feature>
<feature type="domain" description="RNA polymerase sigma factor 70 region 4 type 2" evidence="6">
    <location>
        <begin position="129"/>
        <end position="180"/>
    </location>
</feature>
<dbReference type="CDD" id="cd06171">
    <property type="entry name" value="Sigma70_r4"/>
    <property type="match status" value="1"/>
</dbReference>
<dbReference type="RefSeq" id="WP_221257596.1">
    <property type="nucleotide sequence ID" value="NZ_AP024749.1"/>
</dbReference>
<comment type="similarity">
    <text evidence="1">Belongs to the sigma-70 factor family. ECF subfamily.</text>
</comment>
<dbReference type="GO" id="GO:0000428">
    <property type="term" value="C:DNA-directed RNA polymerase complex"/>
    <property type="evidence" value="ECO:0007669"/>
    <property type="project" value="UniProtKB-KW"/>
</dbReference>
<proteinExistence type="inferred from homology"/>
<dbReference type="Gene3D" id="1.10.10.10">
    <property type="entry name" value="Winged helix-like DNA-binding domain superfamily/Winged helix DNA-binding domain"/>
    <property type="match status" value="1"/>
</dbReference>
<keyword evidence="8" id="KW-1185">Reference proteome</keyword>
<dbReference type="EMBL" id="AP024749">
    <property type="protein sequence ID" value="BCY28466.1"/>
    <property type="molecule type" value="Genomic_DNA"/>
</dbReference>
<dbReference type="Pfam" id="PF04542">
    <property type="entry name" value="Sigma70_r2"/>
    <property type="match status" value="1"/>
</dbReference>
<dbReference type="SUPFAM" id="SSF88946">
    <property type="entry name" value="Sigma2 domain of RNA polymerase sigma factors"/>
    <property type="match status" value="1"/>
</dbReference>
<dbReference type="PANTHER" id="PTHR43133">
    <property type="entry name" value="RNA POLYMERASE ECF-TYPE SIGMA FACTO"/>
    <property type="match status" value="1"/>
</dbReference>
<keyword evidence="2" id="KW-0805">Transcription regulation</keyword>
<dbReference type="Proteomes" id="UP000825258">
    <property type="component" value="Chromosome"/>
</dbReference>
<organism evidence="7 8">
    <name type="scientific">Flavobacterium okayamense</name>
    <dbReference type="NCBI Taxonomy" id="2830782"/>
    <lineage>
        <taxon>Bacteria</taxon>
        <taxon>Pseudomonadati</taxon>
        <taxon>Bacteroidota</taxon>
        <taxon>Flavobacteriia</taxon>
        <taxon>Flavobacteriales</taxon>
        <taxon>Flavobacteriaceae</taxon>
        <taxon>Flavobacterium</taxon>
    </lineage>
</organism>
<sequence>MEITSEIIQLNIEKAKNGDQVAFTFLLDFFWNEVYGFMLKRTENEHDTDDIVIETFAKAFDKLHSYNSEYGFNTWLIAIAKNVHIDMLRKKKSSLFVDYSEDDDERAFGVADETPTVEDEIITEQNLSELLQCIKQLKPAYQEVIQMRYFQEMSYQEMAEALEEPLNNIKVKLLRAKKLLAEVITQKGQKKKK</sequence>
<evidence type="ECO:0000256" key="2">
    <source>
        <dbReference type="ARBA" id="ARBA00023015"/>
    </source>
</evidence>
<dbReference type="InterPro" id="IPR014284">
    <property type="entry name" value="RNA_pol_sigma-70_dom"/>
</dbReference>
<evidence type="ECO:0000256" key="1">
    <source>
        <dbReference type="ARBA" id="ARBA00010641"/>
    </source>
</evidence>
<evidence type="ECO:0000313" key="7">
    <source>
        <dbReference type="EMBL" id="BCY28466.1"/>
    </source>
</evidence>
<dbReference type="InterPro" id="IPR013249">
    <property type="entry name" value="RNA_pol_sigma70_r4_t2"/>
</dbReference>
<evidence type="ECO:0000256" key="4">
    <source>
        <dbReference type="ARBA" id="ARBA00023163"/>
    </source>
</evidence>
<accession>A0ABN6I030</accession>
<dbReference type="Gene3D" id="1.10.1740.10">
    <property type="match status" value="1"/>
</dbReference>
<reference evidence="7 8" key="1">
    <citation type="submission" date="2021-06" db="EMBL/GenBank/DDBJ databases">
        <title>Whole genome sequences of Flavobacterium sp. KK2020170 and assembly.</title>
        <authorList>
            <person name="Kitahara K."/>
            <person name="Miyoshi S."/>
            <person name="Uesaka K."/>
        </authorList>
    </citation>
    <scope>NUCLEOTIDE SEQUENCE [LARGE SCALE GENOMIC DNA]</scope>
    <source>
        <strain evidence="7 8">KK2020170</strain>
    </source>
</reference>
<name>A0ABN6I030_9FLAO</name>
<keyword evidence="7" id="KW-0240">DNA-directed RNA polymerase</keyword>
<gene>
    <name evidence="7" type="ORF">KK2020170_13340</name>
</gene>
<keyword evidence="3" id="KW-0731">Sigma factor</keyword>
<evidence type="ECO:0000256" key="3">
    <source>
        <dbReference type="ARBA" id="ARBA00023082"/>
    </source>
</evidence>
<dbReference type="PANTHER" id="PTHR43133:SF51">
    <property type="entry name" value="RNA POLYMERASE SIGMA FACTOR"/>
    <property type="match status" value="1"/>
</dbReference>
<keyword evidence="4" id="KW-0804">Transcription</keyword>
<evidence type="ECO:0000313" key="8">
    <source>
        <dbReference type="Proteomes" id="UP000825258"/>
    </source>
</evidence>
<dbReference type="InterPro" id="IPR007627">
    <property type="entry name" value="RNA_pol_sigma70_r2"/>
</dbReference>
<evidence type="ECO:0000259" key="5">
    <source>
        <dbReference type="Pfam" id="PF04542"/>
    </source>
</evidence>